<proteinExistence type="predicted"/>
<dbReference type="InterPro" id="IPR027806">
    <property type="entry name" value="HARBI1_dom"/>
</dbReference>
<reference evidence="4" key="1">
    <citation type="submission" date="2015-04" db="EMBL/GenBank/DDBJ databases">
        <title>The genome sequence of the plant pathogenic Rhizarian Plasmodiophora brassicae reveals insights in its biotrophic life cycle and the origin of chitin synthesis.</title>
        <authorList>
            <person name="Schwelm A."/>
            <person name="Fogelqvist J."/>
            <person name="Knaust A."/>
            <person name="Julke S."/>
            <person name="Lilja T."/>
            <person name="Dhandapani V."/>
            <person name="Bonilla-Rosso G."/>
            <person name="Karlsson M."/>
            <person name="Shevchenko A."/>
            <person name="Choi S.R."/>
            <person name="Kim H.G."/>
            <person name="Park J.Y."/>
            <person name="Lim Y.P."/>
            <person name="Ludwig-Muller J."/>
            <person name="Dixelius C."/>
        </authorList>
    </citation>
    <scope>NUCLEOTIDE SEQUENCE</scope>
    <source>
        <tissue evidence="4">Potato root galls</tissue>
    </source>
</reference>
<evidence type="ECO:0000256" key="2">
    <source>
        <dbReference type="ARBA" id="ARBA00022723"/>
    </source>
</evidence>
<feature type="non-terminal residue" evidence="4">
    <location>
        <position position="1"/>
    </location>
</feature>
<name>A0A0H5RHJ4_9EUKA</name>
<comment type="cofactor">
    <cofactor evidence="1">
        <name>a divalent metal cation</name>
        <dbReference type="ChEBI" id="CHEBI:60240"/>
    </cofactor>
</comment>
<accession>A0A0H5RHJ4</accession>
<dbReference type="AlphaFoldDB" id="A0A0H5RHJ4"/>
<evidence type="ECO:0000256" key="1">
    <source>
        <dbReference type="ARBA" id="ARBA00001968"/>
    </source>
</evidence>
<sequence>IPTWKRYRFNHRHDSTMLLQSLILESFSTMRSLMGKVMYGDPAYGNMEYLMSGFVGAQLNTGHQRFNARISAVREAAEWSFGLLKGVFSFLEEQDGDAATPLPKRF</sequence>
<dbReference type="Pfam" id="PF13359">
    <property type="entry name" value="DDE_Tnp_4"/>
    <property type="match status" value="1"/>
</dbReference>
<feature type="domain" description="DDE Tnp4" evidence="3">
    <location>
        <begin position="13"/>
        <end position="93"/>
    </location>
</feature>
<protein>
    <recommendedName>
        <fullName evidence="3">DDE Tnp4 domain-containing protein</fullName>
    </recommendedName>
</protein>
<dbReference type="GO" id="GO:0046872">
    <property type="term" value="F:metal ion binding"/>
    <property type="evidence" value="ECO:0007669"/>
    <property type="project" value="UniProtKB-KW"/>
</dbReference>
<keyword evidence="2" id="KW-0479">Metal-binding</keyword>
<organism evidence="4">
    <name type="scientific">Spongospora subterranea</name>
    <dbReference type="NCBI Taxonomy" id="70186"/>
    <lineage>
        <taxon>Eukaryota</taxon>
        <taxon>Sar</taxon>
        <taxon>Rhizaria</taxon>
        <taxon>Endomyxa</taxon>
        <taxon>Phytomyxea</taxon>
        <taxon>Plasmodiophorida</taxon>
        <taxon>Plasmodiophoridae</taxon>
        <taxon>Spongospora</taxon>
    </lineage>
</organism>
<evidence type="ECO:0000259" key="3">
    <source>
        <dbReference type="Pfam" id="PF13359"/>
    </source>
</evidence>
<dbReference type="EMBL" id="HACM01012560">
    <property type="protein sequence ID" value="CRZ13002.1"/>
    <property type="molecule type" value="Transcribed_RNA"/>
</dbReference>
<evidence type="ECO:0000313" key="4">
    <source>
        <dbReference type="EMBL" id="CRZ13002.1"/>
    </source>
</evidence>